<feature type="compositionally biased region" description="Low complexity" evidence="1">
    <location>
        <begin position="150"/>
        <end position="174"/>
    </location>
</feature>
<protein>
    <submittedName>
        <fullName evidence="3">Myb/SANT-like DNA-binding domain-containing protein</fullName>
    </submittedName>
</protein>
<dbReference type="Proteomes" id="UP001498771">
    <property type="component" value="Unassembled WGS sequence"/>
</dbReference>
<feature type="compositionally biased region" description="Low complexity" evidence="1">
    <location>
        <begin position="257"/>
        <end position="275"/>
    </location>
</feature>
<organism evidence="3 4">
    <name type="scientific">Myxozyma melibiosi</name>
    <dbReference type="NCBI Taxonomy" id="54550"/>
    <lineage>
        <taxon>Eukaryota</taxon>
        <taxon>Fungi</taxon>
        <taxon>Dikarya</taxon>
        <taxon>Ascomycota</taxon>
        <taxon>Saccharomycotina</taxon>
        <taxon>Lipomycetes</taxon>
        <taxon>Lipomycetales</taxon>
        <taxon>Lipomycetaceae</taxon>
        <taxon>Myxozyma</taxon>
    </lineage>
</organism>
<feature type="region of interest" description="Disordered" evidence="1">
    <location>
        <begin position="150"/>
        <end position="183"/>
    </location>
</feature>
<evidence type="ECO:0000259" key="2">
    <source>
        <dbReference type="Pfam" id="PF12776"/>
    </source>
</evidence>
<comment type="caution">
    <text evidence="3">The sequence shown here is derived from an EMBL/GenBank/DDBJ whole genome shotgun (WGS) entry which is preliminary data.</text>
</comment>
<dbReference type="PANTHER" id="PTHR46929">
    <property type="entry name" value="EXPRESSED PROTEIN"/>
    <property type="match status" value="1"/>
</dbReference>
<reference evidence="3 4" key="1">
    <citation type="submission" date="2024-03" db="EMBL/GenBank/DDBJ databases">
        <title>Genome-scale model development and genomic sequencing of the oleaginous clade Lipomyces.</title>
        <authorList>
            <consortium name="Lawrence Berkeley National Laboratory"/>
            <person name="Czajka J.J."/>
            <person name="Han Y."/>
            <person name="Kim J."/>
            <person name="Mondo S.J."/>
            <person name="Hofstad B.A."/>
            <person name="Robles A."/>
            <person name="Haridas S."/>
            <person name="Riley R."/>
            <person name="LaButti K."/>
            <person name="Pangilinan J."/>
            <person name="Andreopoulos W."/>
            <person name="Lipzen A."/>
            <person name="Yan J."/>
            <person name="Wang M."/>
            <person name="Ng V."/>
            <person name="Grigoriev I.V."/>
            <person name="Spatafora J.W."/>
            <person name="Magnuson J.K."/>
            <person name="Baker S.E."/>
            <person name="Pomraning K.R."/>
        </authorList>
    </citation>
    <scope>NUCLEOTIDE SEQUENCE [LARGE SCALE GENOMIC DNA]</scope>
    <source>
        <strain evidence="3 4">Phaff 52-87</strain>
    </source>
</reference>
<evidence type="ECO:0000313" key="4">
    <source>
        <dbReference type="Proteomes" id="UP001498771"/>
    </source>
</evidence>
<evidence type="ECO:0000256" key="1">
    <source>
        <dbReference type="SAM" id="MobiDB-lite"/>
    </source>
</evidence>
<feature type="compositionally biased region" description="Low complexity" evidence="1">
    <location>
        <begin position="289"/>
        <end position="304"/>
    </location>
</feature>
<dbReference type="GeneID" id="90038601"/>
<proteinExistence type="predicted"/>
<dbReference type="PANTHER" id="PTHR46929:SF3">
    <property type="entry name" value="MYB_SANT-LIKE DOMAIN-CONTAINING PROTEIN"/>
    <property type="match status" value="1"/>
</dbReference>
<feature type="region of interest" description="Disordered" evidence="1">
    <location>
        <begin position="214"/>
        <end position="304"/>
    </location>
</feature>
<keyword evidence="4" id="KW-1185">Reference proteome</keyword>
<feature type="compositionally biased region" description="Polar residues" evidence="1">
    <location>
        <begin position="214"/>
        <end position="241"/>
    </location>
</feature>
<dbReference type="RefSeq" id="XP_064767034.1">
    <property type="nucleotide sequence ID" value="XM_064913089.1"/>
</dbReference>
<evidence type="ECO:0000313" key="3">
    <source>
        <dbReference type="EMBL" id="KAK7204001.1"/>
    </source>
</evidence>
<name>A0ABR1F2C8_9ASCO</name>
<sequence length="423" mass="47686">MNANAMDKPHYTNKTVWTPERDTFLLNTLAQTARDGLGSDIGFSKEGWRRITLKLNQQFGTNLDKAHVKNHVQILRRMYEAWVKLKVTPGFVWNPERNLYEAPDHVWQRFIAANHNGKHFRSKSFVYEKVMREIFPRYRHEYSSLTFLVQPQPQQQQQEQQTQSTQQPSQQQQQKEQESNGDQNLRHEVQQELDRQQRQLRSANIFESVSAETNFIPSQASGEFPSQTTNGRLSSTPELQISTPIRPAQQPPPSSPSQPSSLSPSSSSFPSATTSLHRARQPLTPASLSSTIPAPASDTTSTTPLIVDPETFTAAVKLVSESFKDSFKQILDVVQASRSPSTPAPATSVVDPATAPTNSAAFEATLRFQEAIKLLSSMRQTCGWSREQYSRAIQILRSMDETGIILFLEMDADAREDYLFATT</sequence>
<dbReference type="Pfam" id="PF12776">
    <property type="entry name" value="Myb_DNA-bind_3"/>
    <property type="match status" value="1"/>
</dbReference>
<gene>
    <name evidence="3" type="ORF">BZA70DRAFT_281261</name>
</gene>
<feature type="domain" description="Myb/SANT-like" evidence="2">
    <location>
        <begin position="17"/>
        <end position="109"/>
    </location>
</feature>
<accession>A0ABR1F2C8</accession>
<dbReference type="EMBL" id="JBBJBU010000009">
    <property type="protein sequence ID" value="KAK7204001.1"/>
    <property type="molecule type" value="Genomic_DNA"/>
</dbReference>
<dbReference type="InterPro" id="IPR024752">
    <property type="entry name" value="Myb/SANT-like_dom"/>
</dbReference>